<dbReference type="Pfam" id="PF00361">
    <property type="entry name" value="Proton_antipo_M"/>
    <property type="match status" value="1"/>
</dbReference>
<evidence type="ECO:0000313" key="10">
    <source>
        <dbReference type="EMBL" id="MFC5948691.1"/>
    </source>
</evidence>
<feature type="transmembrane region" description="Helical" evidence="8">
    <location>
        <begin position="143"/>
        <end position="160"/>
    </location>
</feature>
<feature type="transmembrane region" description="Helical" evidence="8">
    <location>
        <begin position="6"/>
        <end position="28"/>
    </location>
</feature>
<evidence type="ECO:0000313" key="11">
    <source>
        <dbReference type="Proteomes" id="UP001596119"/>
    </source>
</evidence>
<feature type="transmembrane region" description="Helical" evidence="8">
    <location>
        <begin position="246"/>
        <end position="269"/>
    </location>
</feature>
<keyword evidence="11" id="KW-1185">Reference proteome</keyword>
<gene>
    <name evidence="10" type="ORF">ACFQH9_10440</name>
</gene>
<evidence type="ECO:0000256" key="2">
    <source>
        <dbReference type="ARBA" id="ARBA00005346"/>
    </source>
</evidence>
<feature type="transmembrane region" description="Helical" evidence="8">
    <location>
        <begin position="313"/>
        <end position="335"/>
    </location>
</feature>
<comment type="caution">
    <text evidence="10">The sequence shown here is derived from an EMBL/GenBank/DDBJ whole genome shotgun (WGS) entry which is preliminary data.</text>
</comment>
<feature type="transmembrane region" description="Helical" evidence="8">
    <location>
        <begin position="215"/>
        <end position="234"/>
    </location>
</feature>
<feature type="transmembrane region" description="Helical" evidence="8">
    <location>
        <begin position="594"/>
        <end position="615"/>
    </location>
</feature>
<feature type="transmembrane region" description="Helical" evidence="8">
    <location>
        <begin position="420"/>
        <end position="445"/>
    </location>
</feature>
<evidence type="ECO:0000256" key="6">
    <source>
        <dbReference type="ARBA" id="ARBA00023136"/>
    </source>
</evidence>
<accession>A0ABW1I4X8</accession>
<feature type="transmembrane region" description="Helical" evidence="8">
    <location>
        <begin position="540"/>
        <end position="560"/>
    </location>
</feature>
<evidence type="ECO:0000256" key="1">
    <source>
        <dbReference type="ARBA" id="ARBA00004651"/>
    </source>
</evidence>
<feature type="transmembrane region" description="Helical" evidence="8">
    <location>
        <begin position="120"/>
        <end position="137"/>
    </location>
</feature>
<evidence type="ECO:0000256" key="3">
    <source>
        <dbReference type="ARBA" id="ARBA00022475"/>
    </source>
</evidence>
<feature type="transmembrane region" description="Helical" evidence="8">
    <location>
        <begin position="40"/>
        <end position="60"/>
    </location>
</feature>
<sequence>MAPSDPVSALAPLAVGVPVVGACLLLSVGRWVPRPLADGTAVAVAAVVLALDVLLLVRTAGDPAGHLATWIGGWGPGGPALGIALVADPLAAGAAVIAAALTVAALVYTWRYLDSARAHFQALVLLFLAGTTGFVLSGDLFDMFVFFELMGAVAYALTGFKVEDPTAVQGALAFGVVNSFGAYLTLTGIGVLYAATGQLGLAPLAVALAGRSPSALVVGGFVLVLTGFCVKAALVPFHFWLDDAHAVAPTPVCVLFSGIMVELGLYGVFRVTTVVFGPVLPAADLHRTFLVLGTATALLGALLCFLQRHLKRLLAYSTIAHVGLFAIALGTLGPAGTSGAALYMVGHAGVKASLFLIAGVILDRYGSVDEIDLHGRGRRARVLPWLMLLAGLALAGLPPFGVGLGKTVAEEAVAETGVPWAPALFVLVSAVTGAAVLRAACRIYFGAGAAPDKRTGEEDTSGREEAEVGGLLTRAPLTMLGPIVALLAGGLLLGVLPAVPQAFAGAADHFLDRAGYLGAALGVPAHPAPPSHPSGWTTSGVVLGIVSALLAVLLAAAALFRHRIPLPASGPAVRPLTAAVARLRALHSGHIGDYVAWLLVGVAVLGALVGLPLLAR</sequence>
<feature type="transmembrane region" description="Helical" evidence="8">
    <location>
        <begin position="341"/>
        <end position="362"/>
    </location>
</feature>
<dbReference type="InterPro" id="IPR050586">
    <property type="entry name" value="CPA3_Na-H_Antiporter_D"/>
</dbReference>
<dbReference type="Proteomes" id="UP001596119">
    <property type="component" value="Unassembled WGS sequence"/>
</dbReference>
<keyword evidence="6 8" id="KW-0472">Membrane</keyword>
<feature type="transmembrane region" description="Helical" evidence="8">
    <location>
        <begin position="80"/>
        <end position="108"/>
    </location>
</feature>
<evidence type="ECO:0000256" key="4">
    <source>
        <dbReference type="ARBA" id="ARBA00022692"/>
    </source>
</evidence>
<feature type="domain" description="NADH:quinone oxidoreductase/Mrp antiporter transmembrane" evidence="9">
    <location>
        <begin position="137"/>
        <end position="429"/>
    </location>
</feature>
<feature type="transmembrane region" description="Helical" evidence="8">
    <location>
        <begin position="382"/>
        <end position="400"/>
    </location>
</feature>
<proteinExistence type="inferred from homology"/>
<feature type="transmembrane region" description="Helical" evidence="8">
    <location>
        <begin position="289"/>
        <end position="306"/>
    </location>
</feature>
<evidence type="ECO:0000256" key="8">
    <source>
        <dbReference type="SAM" id="Phobius"/>
    </source>
</evidence>
<comment type="subcellular location">
    <subcellularLocation>
        <location evidence="1">Cell membrane</location>
        <topology evidence="1">Multi-pass membrane protein</topology>
    </subcellularLocation>
    <subcellularLocation>
        <location evidence="7">Membrane</location>
        <topology evidence="7">Multi-pass membrane protein</topology>
    </subcellularLocation>
</comment>
<dbReference type="PANTHER" id="PTHR42703:SF1">
    <property type="entry name" value="NA(+)_H(+) ANTIPORTER SUBUNIT D1"/>
    <property type="match status" value="1"/>
</dbReference>
<feature type="transmembrane region" description="Helical" evidence="8">
    <location>
        <begin position="483"/>
        <end position="503"/>
    </location>
</feature>
<keyword evidence="5 8" id="KW-1133">Transmembrane helix</keyword>
<reference evidence="11" key="1">
    <citation type="journal article" date="2019" name="Int. J. Syst. Evol. Microbiol.">
        <title>The Global Catalogue of Microorganisms (GCM) 10K type strain sequencing project: providing services to taxonomists for standard genome sequencing and annotation.</title>
        <authorList>
            <consortium name="The Broad Institute Genomics Platform"/>
            <consortium name="The Broad Institute Genome Sequencing Center for Infectious Disease"/>
            <person name="Wu L."/>
            <person name="Ma J."/>
        </authorList>
    </citation>
    <scope>NUCLEOTIDE SEQUENCE [LARGE SCALE GENOMIC DNA]</scope>
    <source>
        <strain evidence="11">CGMCC 4.7397</strain>
    </source>
</reference>
<feature type="transmembrane region" description="Helical" evidence="8">
    <location>
        <begin position="172"/>
        <end position="195"/>
    </location>
</feature>
<protein>
    <submittedName>
        <fullName evidence="10">Complex I subunit 5 family protein</fullName>
    </submittedName>
</protein>
<keyword evidence="3" id="KW-1003">Cell membrane</keyword>
<name>A0ABW1I4X8_9PSEU</name>
<organism evidence="10 11">
    <name type="scientific">Pseudonocardia lutea</name>
    <dbReference type="NCBI Taxonomy" id="2172015"/>
    <lineage>
        <taxon>Bacteria</taxon>
        <taxon>Bacillati</taxon>
        <taxon>Actinomycetota</taxon>
        <taxon>Actinomycetes</taxon>
        <taxon>Pseudonocardiales</taxon>
        <taxon>Pseudonocardiaceae</taxon>
        <taxon>Pseudonocardia</taxon>
    </lineage>
</organism>
<evidence type="ECO:0000256" key="5">
    <source>
        <dbReference type="ARBA" id="ARBA00022989"/>
    </source>
</evidence>
<dbReference type="PANTHER" id="PTHR42703">
    <property type="entry name" value="NADH DEHYDROGENASE"/>
    <property type="match status" value="1"/>
</dbReference>
<keyword evidence="4 7" id="KW-0812">Transmembrane</keyword>
<dbReference type="InterPro" id="IPR001750">
    <property type="entry name" value="ND/Mrp_TM"/>
</dbReference>
<evidence type="ECO:0000259" key="9">
    <source>
        <dbReference type="Pfam" id="PF00361"/>
    </source>
</evidence>
<dbReference type="RefSeq" id="WP_379565744.1">
    <property type="nucleotide sequence ID" value="NZ_JBHSQK010000019.1"/>
</dbReference>
<evidence type="ECO:0000256" key="7">
    <source>
        <dbReference type="RuleBase" id="RU000320"/>
    </source>
</evidence>
<dbReference type="EMBL" id="JBHSQK010000019">
    <property type="protein sequence ID" value="MFC5948691.1"/>
    <property type="molecule type" value="Genomic_DNA"/>
</dbReference>
<comment type="similarity">
    <text evidence="2">Belongs to the CPA3 antiporters (TC 2.A.63) subunit D family.</text>
</comment>